<evidence type="ECO:0000256" key="1">
    <source>
        <dbReference type="SAM" id="MobiDB-lite"/>
    </source>
</evidence>
<proteinExistence type="predicted"/>
<accession>Q4UBT0</accession>
<evidence type="ECO:0000313" key="2">
    <source>
        <dbReference type="EMBL" id="CAI75721.1"/>
    </source>
</evidence>
<name>Q4UBT0_THEAN</name>
<dbReference type="VEuPathDB" id="PiroplasmaDB:TA04905"/>
<dbReference type="eggNOG" id="ENOG502QWWC">
    <property type="taxonomic scope" value="Eukaryota"/>
</dbReference>
<evidence type="ECO:0000313" key="3">
    <source>
        <dbReference type="Proteomes" id="UP000001950"/>
    </source>
</evidence>
<dbReference type="OrthoDB" id="10394336at2759"/>
<feature type="region of interest" description="Disordered" evidence="1">
    <location>
        <begin position="235"/>
        <end position="275"/>
    </location>
</feature>
<sequence>MRMFYIHISTSFQANVLFVSSKLNLSLEESRELLKQYVSKNKDYSILYSVQYNIDESNVNLSILPQEDLQELSSKYPDLQSSVYAILSSKQNLEDVYRTMFLSCFKLSKEEMLKCKETNDLYIPGFVNLRISNIKVRNFETRFGLNFNITISVPSKSNVKVQEKKEPVKLQEKKEPVKLQEKKEPVEIIKTKYIKSELEEYKMGVESEEHNEVNEEPMEQPSLFKADSFDEPIEVEVSSSPDTSEKKRKETETNKKDKTQFGHKRHKLNKKKNETDVKIEEKITIYEPKPDLVKKTKSPQTKVHKKNSYMENGYFVVEESDDYVEVIKDTKQDAENQLSSDHNSRSNALEDGVKSDLNGKFNDTNKSLDPKKLNQVSIMLV</sequence>
<dbReference type="OMA" id="QVSIMLV"/>
<dbReference type="EMBL" id="CR940352">
    <property type="protein sequence ID" value="CAI75721.1"/>
    <property type="molecule type" value="Genomic_DNA"/>
</dbReference>
<dbReference type="AlphaFoldDB" id="Q4UBT0"/>
<feature type="region of interest" description="Disordered" evidence="1">
    <location>
        <begin position="331"/>
        <end position="369"/>
    </location>
</feature>
<protein>
    <submittedName>
        <fullName evidence="2">Uncharacterized protein</fullName>
    </submittedName>
</protein>
<dbReference type="RefSeq" id="XP_955197.1">
    <property type="nucleotide sequence ID" value="XM_950104.1"/>
</dbReference>
<feature type="compositionally biased region" description="Polar residues" evidence="1">
    <location>
        <begin position="335"/>
        <end position="347"/>
    </location>
</feature>
<gene>
    <name evidence="2" type="ORF">TA04905</name>
</gene>
<feature type="compositionally biased region" description="Basic residues" evidence="1">
    <location>
        <begin position="261"/>
        <end position="270"/>
    </location>
</feature>
<dbReference type="KEGG" id="tan:TA04905"/>
<feature type="compositionally biased region" description="Basic and acidic residues" evidence="1">
    <location>
        <begin position="243"/>
        <end position="260"/>
    </location>
</feature>
<dbReference type="InParanoid" id="Q4UBT0"/>
<keyword evidence="3" id="KW-1185">Reference proteome</keyword>
<organism evidence="2 3">
    <name type="scientific">Theileria annulata</name>
    <dbReference type="NCBI Taxonomy" id="5874"/>
    <lineage>
        <taxon>Eukaryota</taxon>
        <taxon>Sar</taxon>
        <taxon>Alveolata</taxon>
        <taxon>Apicomplexa</taxon>
        <taxon>Aconoidasida</taxon>
        <taxon>Piroplasmida</taxon>
        <taxon>Theileriidae</taxon>
        <taxon>Theileria</taxon>
    </lineage>
</organism>
<dbReference type="Proteomes" id="UP000001950">
    <property type="component" value="Chromosome 3"/>
</dbReference>
<dbReference type="GeneID" id="3864939"/>
<reference evidence="2 3" key="1">
    <citation type="journal article" date="2005" name="Science">
        <title>Genome of the host-cell transforming parasite Theileria annulata compared with T. parva.</title>
        <authorList>
            <person name="Pain A."/>
            <person name="Renauld H."/>
            <person name="Berriman M."/>
            <person name="Murphy L."/>
            <person name="Yeats C.A."/>
            <person name="Weir W."/>
            <person name="Kerhornou A."/>
            <person name="Aslett M."/>
            <person name="Bishop R."/>
            <person name="Bouchier C."/>
            <person name="Cochet M."/>
            <person name="Coulson R.M.R."/>
            <person name="Cronin A."/>
            <person name="de Villiers E.P."/>
            <person name="Fraser A."/>
            <person name="Fosker N."/>
            <person name="Gardner M."/>
            <person name="Goble A."/>
            <person name="Griffiths-Jones S."/>
            <person name="Harris D.E."/>
            <person name="Katzer F."/>
            <person name="Larke N."/>
            <person name="Lord A."/>
            <person name="Maser P."/>
            <person name="McKellar S."/>
            <person name="Mooney P."/>
            <person name="Morton F."/>
            <person name="Nene V."/>
            <person name="O'Neil S."/>
            <person name="Price C."/>
            <person name="Quail M.A."/>
            <person name="Rabbinowitsch E."/>
            <person name="Rawlings N.D."/>
            <person name="Rutter S."/>
            <person name="Saunders D."/>
            <person name="Seeger K."/>
            <person name="Shah T."/>
            <person name="Squares R."/>
            <person name="Squares S."/>
            <person name="Tivey A."/>
            <person name="Walker A.R."/>
            <person name="Woodward J."/>
            <person name="Dobbelaere D.A.E."/>
            <person name="Langsley G."/>
            <person name="Rajandream M.A."/>
            <person name="McKeever D."/>
            <person name="Shiels B."/>
            <person name="Tait A."/>
            <person name="Barrell B.G."/>
            <person name="Hall N."/>
        </authorList>
    </citation>
    <scope>NUCLEOTIDE SEQUENCE [LARGE SCALE GENOMIC DNA]</scope>
    <source>
        <strain evidence="3">Ankara</strain>
    </source>
</reference>